<feature type="binding site" evidence="5">
    <location>
        <position position="99"/>
    </location>
    <ligand>
        <name>S-adenosyl-L-methionine</name>
        <dbReference type="ChEBI" id="CHEBI:59789"/>
    </ligand>
</feature>
<evidence type="ECO:0000256" key="2">
    <source>
        <dbReference type="ARBA" id="ARBA00022679"/>
    </source>
</evidence>
<protein>
    <recommendedName>
        <fullName evidence="5">Ribosomal RNA large subunit methyltransferase H</fullName>
        <ecNumber evidence="5">2.1.1.177</ecNumber>
    </recommendedName>
    <alternativeName>
        <fullName evidence="5">23S rRNA (pseudouridine1915-N3)-methyltransferase</fullName>
    </alternativeName>
    <alternativeName>
        <fullName evidence="5">23S rRNA m3Psi1915 methyltransferase</fullName>
    </alternativeName>
    <alternativeName>
        <fullName evidence="5">rRNA (pseudouridine-N3-)-methyltransferase RlmH</fullName>
    </alternativeName>
</protein>
<dbReference type="GO" id="GO:0070038">
    <property type="term" value="F:rRNA (pseudouridine-N3-)-methyltransferase activity"/>
    <property type="evidence" value="ECO:0007669"/>
    <property type="project" value="UniProtKB-UniRule"/>
</dbReference>
<dbReference type="SUPFAM" id="SSF75217">
    <property type="entry name" value="alpha/beta knot"/>
    <property type="match status" value="1"/>
</dbReference>
<dbReference type="STRING" id="1082479.SAMN05216241_10998"/>
<evidence type="ECO:0000256" key="1">
    <source>
        <dbReference type="ARBA" id="ARBA00022603"/>
    </source>
</evidence>
<dbReference type="NCBIfam" id="NF000989">
    <property type="entry name" value="PRK00103.2-3"/>
    <property type="match status" value="1"/>
</dbReference>
<dbReference type="AlphaFoldDB" id="A0A1G7TIK7"/>
<keyword evidence="1 5" id="KW-0489">Methyltransferase</keyword>
<proteinExistence type="inferred from homology"/>
<accession>A0A1G7TIK7</accession>
<dbReference type="EMBL" id="FNCE01000009">
    <property type="protein sequence ID" value="SDG35041.1"/>
    <property type="molecule type" value="Genomic_DNA"/>
</dbReference>
<comment type="similarity">
    <text evidence="4 5">Belongs to the RNA methyltransferase RlmH family.</text>
</comment>
<evidence type="ECO:0000256" key="3">
    <source>
        <dbReference type="ARBA" id="ARBA00022691"/>
    </source>
</evidence>
<comment type="subunit">
    <text evidence="5">Homodimer.</text>
</comment>
<sequence length="150" mass="16609">MRITLAAVGRLKRGPERELVDSYLARLPWAVLEKEVVERRSLPAEQLREREGERLLAALSPDAVVVVLDPGGRELTSPQFAERLSGWRDTGVDVAFAIGGADGLSEAVRSRADLRLSFGAQTWPHMLARVMLAEQLYRAAAILSGHPYHR</sequence>
<evidence type="ECO:0000313" key="7">
    <source>
        <dbReference type="Proteomes" id="UP000199415"/>
    </source>
</evidence>
<comment type="catalytic activity">
    <reaction evidence="5">
        <text>pseudouridine(1915) in 23S rRNA + S-adenosyl-L-methionine = N(3)-methylpseudouridine(1915) in 23S rRNA + S-adenosyl-L-homocysteine + H(+)</text>
        <dbReference type="Rhea" id="RHEA:42752"/>
        <dbReference type="Rhea" id="RHEA-COMP:10221"/>
        <dbReference type="Rhea" id="RHEA-COMP:10222"/>
        <dbReference type="ChEBI" id="CHEBI:15378"/>
        <dbReference type="ChEBI" id="CHEBI:57856"/>
        <dbReference type="ChEBI" id="CHEBI:59789"/>
        <dbReference type="ChEBI" id="CHEBI:65314"/>
        <dbReference type="ChEBI" id="CHEBI:74486"/>
        <dbReference type="EC" id="2.1.1.177"/>
    </reaction>
</comment>
<dbReference type="InterPro" id="IPR029028">
    <property type="entry name" value="Alpha/beta_knot_MTases"/>
</dbReference>
<dbReference type="InterPro" id="IPR003742">
    <property type="entry name" value="RlmH-like"/>
</dbReference>
<dbReference type="GO" id="GO:0005737">
    <property type="term" value="C:cytoplasm"/>
    <property type="evidence" value="ECO:0007669"/>
    <property type="project" value="UniProtKB-SubCell"/>
</dbReference>
<dbReference type="Pfam" id="PF02590">
    <property type="entry name" value="SPOUT_MTase"/>
    <property type="match status" value="1"/>
</dbReference>
<reference evidence="6 7" key="1">
    <citation type="submission" date="2016-10" db="EMBL/GenBank/DDBJ databases">
        <authorList>
            <person name="de Groot N.N."/>
        </authorList>
    </citation>
    <scope>NUCLEOTIDE SEQUENCE [LARGE SCALE GENOMIC DNA]</scope>
    <source>
        <strain evidence="6 7">DSM 25584</strain>
    </source>
</reference>
<keyword evidence="2 5" id="KW-0808">Transferase</keyword>
<dbReference type="PIRSF" id="PIRSF004505">
    <property type="entry name" value="MT_bac"/>
    <property type="match status" value="1"/>
</dbReference>
<keyword evidence="5" id="KW-0698">rRNA processing</keyword>
<dbReference type="PANTHER" id="PTHR33603">
    <property type="entry name" value="METHYLTRANSFERASE"/>
    <property type="match status" value="1"/>
</dbReference>
<comment type="subcellular location">
    <subcellularLocation>
        <location evidence="5">Cytoplasm</location>
    </subcellularLocation>
</comment>
<dbReference type="Gene3D" id="3.40.1280.10">
    <property type="match status" value="1"/>
</dbReference>
<name>A0A1G7TIK7_9PROT</name>
<dbReference type="InterPro" id="IPR029026">
    <property type="entry name" value="tRNA_m1G_MTases_N"/>
</dbReference>
<keyword evidence="3 5" id="KW-0949">S-adenosyl-L-methionine</keyword>
<keyword evidence="7" id="KW-1185">Reference proteome</keyword>
<keyword evidence="5" id="KW-0963">Cytoplasm</keyword>
<dbReference type="RefSeq" id="WP_090021032.1">
    <property type="nucleotide sequence ID" value="NZ_FNCE01000009.1"/>
</dbReference>
<feature type="binding site" evidence="5">
    <location>
        <position position="68"/>
    </location>
    <ligand>
        <name>S-adenosyl-L-methionine</name>
        <dbReference type="ChEBI" id="CHEBI:59789"/>
    </ligand>
</feature>
<dbReference type="HAMAP" id="MF_00658">
    <property type="entry name" value="23SrRNA_methyltr_H"/>
    <property type="match status" value="1"/>
</dbReference>
<dbReference type="Proteomes" id="UP000199415">
    <property type="component" value="Unassembled WGS sequence"/>
</dbReference>
<dbReference type="EC" id="2.1.1.177" evidence="5"/>
<organism evidence="6 7">
    <name type="scientific">Limimonas halophila</name>
    <dbReference type="NCBI Taxonomy" id="1082479"/>
    <lineage>
        <taxon>Bacteria</taxon>
        <taxon>Pseudomonadati</taxon>
        <taxon>Pseudomonadota</taxon>
        <taxon>Alphaproteobacteria</taxon>
        <taxon>Rhodospirillales</taxon>
        <taxon>Rhodovibrionaceae</taxon>
        <taxon>Limimonas</taxon>
    </lineage>
</organism>
<evidence type="ECO:0000256" key="4">
    <source>
        <dbReference type="ARBA" id="ARBA00038303"/>
    </source>
</evidence>
<comment type="function">
    <text evidence="5">Specifically methylates the pseudouridine at position 1915 (m3Psi1915) in 23S rRNA.</text>
</comment>
<gene>
    <name evidence="5" type="primary">rlmH</name>
    <name evidence="6" type="ORF">SAMN05216241_10998</name>
</gene>
<dbReference type="PANTHER" id="PTHR33603:SF1">
    <property type="entry name" value="RIBOSOMAL RNA LARGE SUBUNIT METHYLTRANSFERASE H"/>
    <property type="match status" value="1"/>
</dbReference>
<dbReference type="CDD" id="cd18081">
    <property type="entry name" value="RlmH-like"/>
    <property type="match status" value="1"/>
</dbReference>
<evidence type="ECO:0000313" key="6">
    <source>
        <dbReference type="EMBL" id="SDG35041.1"/>
    </source>
</evidence>
<dbReference type="OrthoDB" id="9806643at2"/>
<evidence type="ECO:0000256" key="5">
    <source>
        <dbReference type="HAMAP-Rule" id="MF_00658"/>
    </source>
</evidence>
<comment type="caution">
    <text evidence="5">Lacks conserved residue(s) required for the propagation of feature annotation.</text>
</comment>